<evidence type="ECO:0000313" key="10">
    <source>
        <dbReference type="Proteomes" id="UP000221024"/>
    </source>
</evidence>
<evidence type="ECO:0000256" key="4">
    <source>
        <dbReference type="ARBA" id="ARBA00022692"/>
    </source>
</evidence>
<evidence type="ECO:0000256" key="6">
    <source>
        <dbReference type="ARBA" id="ARBA00023136"/>
    </source>
</evidence>
<comment type="subcellular location">
    <subcellularLocation>
        <location evidence="1">Cell membrane</location>
        <topology evidence="1">Multi-pass membrane protein</topology>
    </subcellularLocation>
</comment>
<dbReference type="InterPro" id="IPR007353">
    <property type="entry name" value="DUF421"/>
</dbReference>
<dbReference type="OrthoDB" id="9793799at2"/>
<dbReference type="EMBL" id="PDEP01000002">
    <property type="protein sequence ID" value="PEN08694.1"/>
    <property type="molecule type" value="Genomic_DNA"/>
</dbReference>
<keyword evidence="5 7" id="KW-1133">Transmembrane helix</keyword>
<keyword evidence="6 7" id="KW-0472">Membrane</keyword>
<evidence type="ECO:0000256" key="3">
    <source>
        <dbReference type="ARBA" id="ARBA00022475"/>
    </source>
</evidence>
<protein>
    <recommendedName>
        <fullName evidence="8">YetF C-terminal domain-containing protein</fullName>
    </recommendedName>
</protein>
<evidence type="ECO:0000256" key="2">
    <source>
        <dbReference type="ARBA" id="ARBA00006448"/>
    </source>
</evidence>
<dbReference type="PANTHER" id="PTHR34582:SF6">
    <property type="entry name" value="UPF0702 TRANSMEMBRANE PROTEIN YCAP"/>
    <property type="match status" value="1"/>
</dbReference>
<dbReference type="Gene3D" id="3.30.240.20">
    <property type="entry name" value="bsu07140 like domains"/>
    <property type="match status" value="1"/>
</dbReference>
<keyword evidence="10" id="KW-1185">Reference proteome</keyword>
<evidence type="ECO:0000259" key="8">
    <source>
        <dbReference type="Pfam" id="PF04239"/>
    </source>
</evidence>
<dbReference type="InterPro" id="IPR023090">
    <property type="entry name" value="UPF0702_alpha/beta_dom_sf"/>
</dbReference>
<name>A0A2H3NNS5_9BACT</name>
<evidence type="ECO:0000313" key="9">
    <source>
        <dbReference type="EMBL" id="PEN08694.1"/>
    </source>
</evidence>
<gene>
    <name evidence="9" type="ORF">CRI93_02750</name>
</gene>
<dbReference type="PANTHER" id="PTHR34582">
    <property type="entry name" value="UPF0702 TRANSMEMBRANE PROTEIN YCAP"/>
    <property type="match status" value="1"/>
</dbReference>
<feature type="transmembrane region" description="Helical" evidence="7">
    <location>
        <begin position="43"/>
        <end position="63"/>
    </location>
</feature>
<dbReference type="Proteomes" id="UP000221024">
    <property type="component" value="Unassembled WGS sequence"/>
</dbReference>
<evidence type="ECO:0000256" key="5">
    <source>
        <dbReference type="ARBA" id="ARBA00022989"/>
    </source>
</evidence>
<comment type="similarity">
    <text evidence="2">Belongs to the UPF0702 family.</text>
</comment>
<dbReference type="RefSeq" id="WP_098061089.1">
    <property type="nucleotide sequence ID" value="NZ_PDEP01000002.1"/>
</dbReference>
<reference evidence="9 10" key="1">
    <citation type="submission" date="2017-10" db="EMBL/GenBank/DDBJ databases">
        <title>Draft genome of Longimonas halophila.</title>
        <authorList>
            <person name="Goh K.M."/>
            <person name="Shamsir M.S."/>
            <person name="Lim S.W."/>
        </authorList>
    </citation>
    <scope>NUCLEOTIDE SEQUENCE [LARGE SCALE GENOMIC DNA]</scope>
    <source>
        <strain evidence="9 10">KCTC 42399</strain>
    </source>
</reference>
<evidence type="ECO:0000256" key="7">
    <source>
        <dbReference type="SAM" id="Phobius"/>
    </source>
</evidence>
<accession>A0A2H3NNS5</accession>
<evidence type="ECO:0000256" key="1">
    <source>
        <dbReference type="ARBA" id="ARBA00004651"/>
    </source>
</evidence>
<keyword evidence="3" id="KW-1003">Cell membrane</keyword>
<organism evidence="9 10">
    <name type="scientific">Longimonas halophila</name>
    <dbReference type="NCBI Taxonomy" id="1469170"/>
    <lineage>
        <taxon>Bacteria</taxon>
        <taxon>Pseudomonadati</taxon>
        <taxon>Rhodothermota</taxon>
        <taxon>Rhodothermia</taxon>
        <taxon>Rhodothermales</taxon>
        <taxon>Salisaetaceae</taxon>
        <taxon>Longimonas</taxon>
    </lineage>
</organism>
<feature type="domain" description="YetF C-terminal" evidence="8">
    <location>
        <begin position="95"/>
        <end position="161"/>
    </location>
</feature>
<sequence>MIDWSWITTSGTTLLMVMLSALGIYIALLILTRITGLRSFAKMSSFDFAITVAFGSVLASTILAPTPTLLTGAFGMAMLYGIQYVVSTSRRLTATVEQLVDNEPVLVMAGAQVLSDHLDTVRMSEDDLRSKLRLAGVTHPSQVLAVVFETSGDVAVMKTTDEVDPWVFAGVRGAEHLPFMSDAA</sequence>
<feature type="transmembrane region" description="Helical" evidence="7">
    <location>
        <begin position="6"/>
        <end position="31"/>
    </location>
</feature>
<dbReference type="AlphaFoldDB" id="A0A2H3NNS5"/>
<comment type="caution">
    <text evidence="9">The sequence shown here is derived from an EMBL/GenBank/DDBJ whole genome shotgun (WGS) entry which is preliminary data.</text>
</comment>
<dbReference type="GO" id="GO:0005886">
    <property type="term" value="C:plasma membrane"/>
    <property type="evidence" value="ECO:0007669"/>
    <property type="project" value="UniProtKB-SubCell"/>
</dbReference>
<keyword evidence="4 7" id="KW-0812">Transmembrane</keyword>
<dbReference type="Pfam" id="PF04239">
    <property type="entry name" value="DUF421"/>
    <property type="match status" value="1"/>
</dbReference>
<proteinExistence type="inferred from homology"/>